<dbReference type="PANTHER" id="PTHR21427">
    <property type="entry name" value="UBIQUINONE BIOSYNTHESIS PROTEIN COQ9, MITOCHONDRIAL"/>
    <property type="match status" value="1"/>
</dbReference>
<dbReference type="EMBL" id="QPKB01000011">
    <property type="protein sequence ID" value="RWR95870.1"/>
    <property type="molecule type" value="Genomic_DNA"/>
</dbReference>
<dbReference type="OrthoDB" id="619536at2759"/>
<keyword evidence="5" id="KW-0809">Transit peptide</keyword>
<dbReference type="AlphaFoldDB" id="A0A3S3R5Z2"/>
<evidence type="ECO:0000313" key="11">
    <source>
        <dbReference type="EMBL" id="RWR95870.1"/>
    </source>
</evidence>
<keyword evidence="11" id="KW-0830">Ubiquinone</keyword>
<dbReference type="Pfam" id="PF08511">
    <property type="entry name" value="COQ9"/>
    <property type="match status" value="1"/>
</dbReference>
<keyword evidence="12" id="KW-1185">Reference proteome</keyword>
<evidence type="ECO:0000256" key="4">
    <source>
        <dbReference type="ARBA" id="ARBA00022688"/>
    </source>
</evidence>
<comment type="function">
    <text evidence="8">Membrane-associated protein that warps the membrane surface to access and bind aromatic isoprenes with high specificity, including ubiquinone (CoQ) isoprene intermediates and presents them directly to Coq7, therefore facilitating the Coq7-mediated hydroxylase step. Participates in the biosynthesis of coenzyme Q, also named ubiquinone, an essential lipid-soluble electron transporter for aerobic cellular respiration.</text>
</comment>
<dbReference type="InterPro" id="IPR013718">
    <property type="entry name" value="COQ9_C"/>
</dbReference>
<dbReference type="GO" id="GO:0008289">
    <property type="term" value="F:lipid binding"/>
    <property type="evidence" value="ECO:0007669"/>
    <property type="project" value="UniProtKB-UniRule"/>
</dbReference>
<proteinExistence type="inferred from homology"/>
<evidence type="ECO:0000256" key="8">
    <source>
        <dbReference type="RuleBase" id="RU366063"/>
    </source>
</evidence>
<sequence>MLRSATRVAFNPVGIRLLASQCSFLRFSSDAHSPTPPLPPHQDPSHQQQQESSASAAGEHKEEESSGKTHSERRGRVQSDYQTEQLRVLQAALPHVVKLGWSERALISGARDVGVSPSIVGTFARKEAALVEYFMDDCLQRLIDIIDSGVDLSNLILSGRLAKLIQIRLEMQAPYISKWPQALSIQAQPMNIPTSFKQRALLIDEIWHASGDQSTDIDWYVKRTVLGGIYSTSEVYMVTDHSPEFRDTWSFLDRRIKDAFDLQKSVQEATYLAEAVGAGMGTSLQGFMKRVFQGSS</sequence>
<keyword evidence="7 8" id="KW-0496">Mitochondrion</keyword>
<evidence type="ECO:0000256" key="7">
    <source>
        <dbReference type="ARBA" id="ARBA00023128"/>
    </source>
</evidence>
<dbReference type="InterPro" id="IPR012762">
    <property type="entry name" value="Ubiq_biosynth_COQ9"/>
</dbReference>
<evidence type="ECO:0000256" key="1">
    <source>
        <dbReference type="ARBA" id="ARBA00004173"/>
    </source>
</evidence>
<evidence type="ECO:0000259" key="10">
    <source>
        <dbReference type="Pfam" id="PF08511"/>
    </source>
</evidence>
<evidence type="ECO:0000256" key="9">
    <source>
        <dbReference type="SAM" id="MobiDB-lite"/>
    </source>
</evidence>
<dbReference type="STRING" id="337451.A0A3S3R5Z2"/>
<evidence type="ECO:0000313" key="12">
    <source>
        <dbReference type="Proteomes" id="UP000283530"/>
    </source>
</evidence>
<gene>
    <name evidence="11" type="ORF">CKAN_02522700</name>
</gene>
<dbReference type="NCBIfam" id="TIGR02396">
    <property type="entry name" value="diverge_rpsU"/>
    <property type="match status" value="1"/>
</dbReference>
<protein>
    <recommendedName>
        <fullName evidence="8">Ubiquinone biosynthesis protein</fullName>
    </recommendedName>
</protein>
<comment type="subcellular location">
    <subcellularLocation>
        <location evidence="1 8">Mitochondrion</location>
    </subcellularLocation>
</comment>
<evidence type="ECO:0000256" key="6">
    <source>
        <dbReference type="ARBA" id="ARBA00023121"/>
    </source>
</evidence>
<feature type="domain" description="COQ9 C-terminal" evidence="10">
    <location>
        <begin position="192"/>
        <end position="262"/>
    </location>
</feature>
<dbReference type="Gene3D" id="1.10.357.10">
    <property type="entry name" value="Tetracycline Repressor, domain 2"/>
    <property type="match status" value="1"/>
</dbReference>
<feature type="compositionally biased region" description="Low complexity" evidence="9">
    <location>
        <begin position="45"/>
        <end position="57"/>
    </location>
</feature>
<accession>A0A3S3R5Z2</accession>
<name>A0A3S3R5Z2_9MAGN</name>
<dbReference type="Proteomes" id="UP000283530">
    <property type="component" value="Unassembled WGS sequence"/>
</dbReference>
<dbReference type="PANTHER" id="PTHR21427:SF19">
    <property type="entry name" value="UBIQUINONE BIOSYNTHESIS PROTEIN COQ9, MITOCHONDRIAL"/>
    <property type="match status" value="1"/>
</dbReference>
<dbReference type="UniPathway" id="UPA00232"/>
<dbReference type="GO" id="GO:0006744">
    <property type="term" value="P:ubiquinone biosynthetic process"/>
    <property type="evidence" value="ECO:0007669"/>
    <property type="project" value="UniProtKB-UniRule"/>
</dbReference>
<dbReference type="GO" id="GO:0005743">
    <property type="term" value="C:mitochondrial inner membrane"/>
    <property type="evidence" value="ECO:0007669"/>
    <property type="project" value="TreeGrafter"/>
</dbReference>
<comment type="similarity">
    <text evidence="3 8">Belongs to the COQ9 family.</text>
</comment>
<comment type="pathway">
    <text evidence="2 8">Cofactor biosynthesis; ubiquinone biosynthesis.</text>
</comment>
<organism evidence="11 12">
    <name type="scientific">Cinnamomum micranthum f. kanehirae</name>
    <dbReference type="NCBI Taxonomy" id="337451"/>
    <lineage>
        <taxon>Eukaryota</taxon>
        <taxon>Viridiplantae</taxon>
        <taxon>Streptophyta</taxon>
        <taxon>Embryophyta</taxon>
        <taxon>Tracheophyta</taxon>
        <taxon>Spermatophyta</taxon>
        <taxon>Magnoliopsida</taxon>
        <taxon>Magnoliidae</taxon>
        <taxon>Laurales</taxon>
        <taxon>Lauraceae</taxon>
        <taxon>Cinnamomum</taxon>
    </lineage>
</organism>
<feature type="region of interest" description="Disordered" evidence="9">
    <location>
        <begin position="29"/>
        <end position="78"/>
    </location>
</feature>
<evidence type="ECO:0000256" key="2">
    <source>
        <dbReference type="ARBA" id="ARBA00004749"/>
    </source>
</evidence>
<dbReference type="FunFam" id="1.10.357.10:FF:000004">
    <property type="entry name" value="Ubiquinone biosynthesis protein COQ9, mitochondrial"/>
    <property type="match status" value="1"/>
</dbReference>
<reference evidence="11 12" key="1">
    <citation type="journal article" date="2019" name="Nat. Plants">
        <title>Stout camphor tree genome fills gaps in understanding of flowering plant genome evolution.</title>
        <authorList>
            <person name="Chaw S.M."/>
            <person name="Liu Y.C."/>
            <person name="Wu Y.W."/>
            <person name="Wang H.Y."/>
            <person name="Lin C.I."/>
            <person name="Wu C.S."/>
            <person name="Ke H.M."/>
            <person name="Chang L.Y."/>
            <person name="Hsu C.Y."/>
            <person name="Yang H.T."/>
            <person name="Sudianto E."/>
            <person name="Hsu M.H."/>
            <person name="Wu K.P."/>
            <person name="Wang L.N."/>
            <person name="Leebens-Mack J.H."/>
            <person name="Tsai I.J."/>
        </authorList>
    </citation>
    <scope>NUCLEOTIDE SEQUENCE [LARGE SCALE GENOMIC DNA]</scope>
    <source>
        <strain evidence="12">cv. Chaw 1501</strain>
        <tissue evidence="11">Young leaves</tissue>
    </source>
</reference>
<feature type="compositionally biased region" description="Basic and acidic residues" evidence="9">
    <location>
        <begin position="58"/>
        <end position="77"/>
    </location>
</feature>
<keyword evidence="6 8" id="KW-0446">Lipid-binding</keyword>
<evidence type="ECO:0000256" key="5">
    <source>
        <dbReference type="ARBA" id="ARBA00022946"/>
    </source>
</evidence>
<evidence type="ECO:0000256" key="3">
    <source>
        <dbReference type="ARBA" id="ARBA00010766"/>
    </source>
</evidence>
<comment type="caution">
    <text evidence="11">The sequence shown here is derived from an EMBL/GenBank/DDBJ whole genome shotgun (WGS) entry which is preliminary data.</text>
</comment>
<keyword evidence="4 8" id="KW-0831">Ubiquinone biosynthesis</keyword>